<comment type="pathway">
    <text evidence="2">Amino-acid biosynthesis; L-tryptophan biosynthesis; L-tryptophan from chorismate: step 4/5.</text>
</comment>
<evidence type="ECO:0000259" key="9">
    <source>
        <dbReference type="Pfam" id="PF00218"/>
    </source>
</evidence>
<keyword evidence="7" id="KW-0057">Aromatic amino acid biosynthesis</keyword>
<dbReference type="GO" id="GO:0004640">
    <property type="term" value="F:phosphoribosylanthranilate isomerase activity"/>
    <property type="evidence" value="ECO:0007669"/>
    <property type="project" value="TreeGrafter"/>
</dbReference>
<evidence type="ECO:0000313" key="10">
    <source>
        <dbReference type="EMBL" id="CAE0610350.1"/>
    </source>
</evidence>
<reference evidence="10" key="1">
    <citation type="submission" date="2021-01" db="EMBL/GenBank/DDBJ databases">
        <authorList>
            <person name="Corre E."/>
            <person name="Pelletier E."/>
            <person name="Niang G."/>
            <person name="Scheremetjew M."/>
            <person name="Finn R."/>
            <person name="Kale V."/>
            <person name="Holt S."/>
            <person name="Cochrane G."/>
            <person name="Meng A."/>
            <person name="Brown T."/>
            <person name="Cohen L."/>
        </authorList>
    </citation>
    <scope>NUCLEOTIDE SEQUENCE</scope>
    <source>
        <strain evidence="10">CCMP1897</strain>
    </source>
</reference>
<keyword evidence="5" id="KW-0210">Decarboxylase</keyword>
<dbReference type="EC" id="4.1.1.48" evidence="3"/>
<feature type="domain" description="Indole-3-glycerol phosphate synthase" evidence="9">
    <location>
        <begin position="37"/>
        <end position="198"/>
    </location>
</feature>
<evidence type="ECO:0000256" key="1">
    <source>
        <dbReference type="ARBA" id="ARBA00001633"/>
    </source>
</evidence>
<comment type="catalytic activity">
    <reaction evidence="1">
        <text>1-(2-carboxyphenylamino)-1-deoxy-D-ribulose 5-phosphate + H(+) = (1S,2R)-1-C-(indol-3-yl)glycerol 3-phosphate + CO2 + H2O</text>
        <dbReference type="Rhea" id="RHEA:23476"/>
        <dbReference type="ChEBI" id="CHEBI:15377"/>
        <dbReference type="ChEBI" id="CHEBI:15378"/>
        <dbReference type="ChEBI" id="CHEBI:16526"/>
        <dbReference type="ChEBI" id="CHEBI:58613"/>
        <dbReference type="ChEBI" id="CHEBI:58866"/>
        <dbReference type="EC" id="4.1.1.48"/>
    </reaction>
</comment>
<dbReference type="Pfam" id="PF00218">
    <property type="entry name" value="IGPS"/>
    <property type="match status" value="1"/>
</dbReference>
<protein>
    <recommendedName>
        <fullName evidence="3">indole-3-glycerol-phosphate synthase</fullName>
        <ecNumber evidence="3">4.1.1.48</ecNumber>
    </recommendedName>
</protein>
<dbReference type="AlphaFoldDB" id="A0A7S3UDV4"/>
<keyword evidence="4" id="KW-0028">Amino-acid biosynthesis</keyword>
<evidence type="ECO:0000256" key="4">
    <source>
        <dbReference type="ARBA" id="ARBA00022605"/>
    </source>
</evidence>
<dbReference type="PANTHER" id="PTHR22854">
    <property type="entry name" value="TRYPTOPHAN BIOSYNTHESIS PROTEIN"/>
    <property type="match status" value="1"/>
</dbReference>
<dbReference type="GO" id="GO:0000162">
    <property type="term" value="P:L-tryptophan biosynthetic process"/>
    <property type="evidence" value="ECO:0007669"/>
    <property type="project" value="UniProtKB-UniPathway"/>
</dbReference>
<evidence type="ECO:0000256" key="7">
    <source>
        <dbReference type="ARBA" id="ARBA00023141"/>
    </source>
</evidence>
<dbReference type="InterPro" id="IPR011060">
    <property type="entry name" value="RibuloseP-bd_barrel"/>
</dbReference>
<dbReference type="GO" id="GO:0004425">
    <property type="term" value="F:indole-3-glycerol-phosphate synthase activity"/>
    <property type="evidence" value="ECO:0007669"/>
    <property type="project" value="UniProtKB-EC"/>
</dbReference>
<evidence type="ECO:0000256" key="3">
    <source>
        <dbReference type="ARBA" id="ARBA00012362"/>
    </source>
</evidence>
<keyword evidence="8" id="KW-0456">Lyase</keyword>
<sequence>MASDVPPTSLERSVRLAQKRLGSELSRLGEAGVDERIASASRTPPPRASFVSAVERRTFGGQCAIVAEVSAGSPSAPAWHAVEAAEQCVEGGADAIALRTDLESNADGLLQLQLVCRAMEARNIPVLQLDWIMHPLQVAQAKEAGAAGVQIVASVLGDGTPATHDAILQLGMEPIVEVINQKDLDIAEKCNARLFGVHLSVALALPNAEARNLATKGLLQSLPFGALSWIGVASMDEARKAIAYGADALLLKRDMLVLGSQSVTEILQEVRYLASGDD</sequence>
<proteinExistence type="predicted"/>
<dbReference type="EMBL" id="HBIS01004602">
    <property type="protein sequence ID" value="CAE0610350.1"/>
    <property type="molecule type" value="Transcribed_RNA"/>
</dbReference>
<dbReference type="SUPFAM" id="SSF51366">
    <property type="entry name" value="Ribulose-phoshate binding barrel"/>
    <property type="match status" value="1"/>
</dbReference>
<evidence type="ECO:0000256" key="5">
    <source>
        <dbReference type="ARBA" id="ARBA00022793"/>
    </source>
</evidence>
<dbReference type="InterPro" id="IPR013785">
    <property type="entry name" value="Aldolase_TIM"/>
</dbReference>
<dbReference type="InterPro" id="IPR045186">
    <property type="entry name" value="Indole-3-glycerol_P_synth"/>
</dbReference>
<evidence type="ECO:0000256" key="8">
    <source>
        <dbReference type="ARBA" id="ARBA00023239"/>
    </source>
</evidence>
<dbReference type="UniPathway" id="UPA00035">
    <property type="reaction ID" value="UER00043"/>
</dbReference>
<name>A0A7S3UDV4_9CHLO</name>
<accession>A0A7S3UDV4</accession>
<organism evidence="10">
    <name type="scientific">Picocystis salinarum</name>
    <dbReference type="NCBI Taxonomy" id="88271"/>
    <lineage>
        <taxon>Eukaryota</taxon>
        <taxon>Viridiplantae</taxon>
        <taxon>Chlorophyta</taxon>
        <taxon>Picocystophyceae</taxon>
        <taxon>Picocystales</taxon>
        <taxon>Picocystaceae</taxon>
        <taxon>Picocystis</taxon>
    </lineage>
</organism>
<evidence type="ECO:0000256" key="6">
    <source>
        <dbReference type="ARBA" id="ARBA00022822"/>
    </source>
</evidence>
<dbReference type="Gene3D" id="3.20.20.70">
    <property type="entry name" value="Aldolase class I"/>
    <property type="match status" value="1"/>
</dbReference>
<dbReference type="PANTHER" id="PTHR22854:SF2">
    <property type="entry name" value="INDOLE-3-GLYCEROL-PHOSPHATE SYNTHASE"/>
    <property type="match status" value="1"/>
</dbReference>
<evidence type="ECO:0000256" key="2">
    <source>
        <dbReference type="ARBA" id="ARBA00004696"/>
    </source>
</evidence>
<dbReference type="InterPro" id="IPR013798">
    <property type="entry name" value="Indole-3-glycerol_P_synth_dom"/>
</dbReference>
<keyword evidence="6" id="KW-0822">Tryptophan biosynthesis</keyword>
<gene>
    <name evidence="10" type="ORF">PSAL00342_LOCUS4185</name>
</gene>